<proteinExistence type="inferred from homology"/>
<dbReference type="InterPro" id="IPR036871">
    <property type="entry name" value="PX_dom_sf"/>
</dbReference>
<keyword evidence="4" id="KW-0813">Transport</keyword>
<comment type="similarity">
    <text evidence="3">Belongs to the sorting nexin family.</text>
</comment>
<dbReference type="Proteomes" id="UP001163828">
    <property type="component" value="Unassembled WGS sequence"/>
</dbReference>
<evidence type="ECO:0000256" key="5">
    <source>
        <dbReference type="ARBA" id="ARBA00022490"/>
    </source>
</evidence>
<keyword evidence="5" id="KW-0963">Cytoplasm</keyword>
<dbReference type="Pfam" id="PF00787">
    <property type="entry name" value="PX"/>
    <property type="match status" value="1"/>
</dbReference>
<evidence type="ECO:0000256" key="6">
    <source>
        <dbReference type="ARBA" id="ARBA00023121"/>
    </source>
</evidence>
<evidence type="ECO:0000256" key="7">
    <source>
        <dbReference type="ARBA" id="ARBA00023136"/>
    </source>
</evidence>
<evidence type="ECO:0000256" key="2">
    <source>
        <dbReference type="ARBA" id="ARBA00004496"/>
    </source>
</evidence>
<dbReference type="PROSITE" id="PS50195">
    <property type="entry name" value="PX"/>
    <property type="match status" value="1"/>
</dbReference>
<sequence length="107" mass="12601">TNLPMFSTPNPSARRRFQDFVFLREHLVKDFPACVVPPLPGKHRLEYITGDRFSPEFMERRRLDLHRFLQRLARHPTLQRATLVRAFFESSEWVCGRSLLLASPHPS</sequence>
<evidence type="ECO:0000256" key="3">
    <source>
        <dbReference type="ARBA" id="ARBA00010883"/>
    </source>
</evidence>
<dbReference type="SUPFAM" id="SSF64268">
    <property type="entry name" value="PX domain"/>
    <property type="match status" value="1"/>
</dbReference>
<keyword evidence="6" id="KW-0446">Lipid-binding</keyword>
<dbReference type="Gene3D" id="3.30.1520.10">
    <property type="entry name" value="Phox-like domain"/>
    <property type="match status" value="1"/>
</dbReference>
<keyword evidence="7" id="KW-0472">Membrane</keyword>
<dbReference type="PANTHER" id="PTHR45949">
    <property type="entry name" value="SORTING NEXIN-4"/>
    <property type="match status" value="1"/>
</dbReference>
<reference evidence="9" key="1">
    <citation type="submission" date="2022-08" db="EMBL/GenBank/DDBJ databases">
        <authorList>
            <consortium name="DOE Joint Genome Institute"/>
            <person name="Min B."/>
            <person name="Riley R."/>
            <person name="Sierra-Patev S."/>
            <person name="Naranjo-Ortiz M."/>
            <person name="Looney B."/>
            <person name="Konkel Z."/>
            <person name="Slot J.C."/>
            <person name="Sakamoto Y."/>
            <person name="Steenwyk J.L."/>
            <person name="Rokas A."/>
            <person name="Carro J."/>
            <person name="Camarero S."/>
            <person name="Ferreira P."/>
            <person name="Molpeceres G."/>
            <person name="Ruiz-Duenas F.J."/>
            <person name="Serrano A."/>
            <person name="Henrissat B."/>
            <person name="Drula E."/>
            <person name="Hughes K.W."/>
            <person name="Mata J.L."/>
            <person name="Ishikawa N.K."/>
            <person name="Vargas-Isla R."/>
            <person name="Ushijima S."/>
            <person name="Smith C.A."/>
            <person name="Ahrendt S."/>
            <person name="Andreopoulos W."/>
            <person name="He G."/>
            <person name="Labutti K."/>
            <person name="Lipzen A."/>
            <person name="Ng V."/>
            <person name="Sandor L."/>
            <person name="Barry K."/>
            <person name="Martinez A.T."/>
            <person name="Xiao Y."/>
            <person name="Gibbons J.G."/>
            <person name="Terashima K."/>
            <person name="Hibbett D.S."/>
            <person name="Grigoriev I.V."/>
        </authorList>
    </citation>
    <scope>NUCLEOTIDE SEQUENCE</scope>
    <source>
        <strain evidence="9">TFB10827</strain>
    </source>
</reference>
<evidence type="ECO:0000313" key="10">
    <source>
        <dbReference type="Proteomes" id="UP001163828"/>
    </source>
</evidence>
<evidence type="ECO:0000313" key="9">
    <source>
        <dbReference type="EMBL" id="KAJ3995537.1"/>
    </source>
</evidence>
<evidence type="ECO:0000256" key="4">
    <source>
        <dbReference type="ARBA" id="ARBA00022448"/>
    </source>
</evidence>
<dbReference type="InterPro" id="IPR001683">
    <property type="entry name" value="PX_dom"/>
</dbReference>
<evidence type="ECO:0000256" key="1">
    <source>
        <dbReference type="ARBA" id="ARBA00004170"/>
    </source>
</evidence>
<comment type="caution">
    <text evidence="9">The sequence shown here is derived from an EMBL/GenBank/DDBJ whole genome shotgun (WGS) entry which is preliminary data.</text>
</comment>
<gene>
    <name evidence="9" type="ORF">F5050DRAFT_1573364</name>
</gene>
<protein>
    <submittedName>
        <fullName evidence="9">Phox homologous domain-containing protein</fullName>
    </submittedName>
</protein>
<organism evidence="9 10">
    <name type="scientific">Lentinula boryana</name>
    <dbReference type="NCBI Taxonomy" id="40481"/>
    <lineage>
        <taxon>Eukaryota</taxon>
        <taxon>Fungi</taxon>
        <taxon>Dikarya</taxon>
        <taxon>Basidiomycota</taxon>
        <taxon>Agaricomycotina</taxon>
        <taxon>Agaricomycetes</taxon>
        <taxon>Agaricomycetidae</taxon>
        <taxon>Agaricales</taxon>
        <taxon>Marasmiineae</taxon>
        <taxon>Omphalotaceae</taxon>
        <taxon>Lentinula</taxon>
    </lineage>
</organism>
<evidence type="ECO:0000259" key="8">
    <source>
        <dbReference type="PROSITE" id="PS50195"/>
    </source>
</evidence>
<accession>A0ABQ8QAG5</accession>
<comment type="subcellular location">
    <subcellularLocation>
        <location evidence="2">Cytoplasm</location>
    </subcellularLocation>
    <subcellularLocation>
        <location evidence="1">Membrane</location>
        <topology evidence="1">Peripheral membrane protein</topology>
    </subcellularLocation>
</comment>
<feature type="domain" description="PX" evidence="8">
    <location>
        <begin position="1"/>
        <end position="95"/>
    </location>
</feature>
<dbReference type="EMBL" id="MU790649">
    <property type="protein sequence ID" value="KAJ3995537.1"/>
    <property type="molecule type" value="Genomic_DNA"/>
</dbReference>
<name>A0ABQ8QAG5_9AGAR</name>
<feature type="non-terminal residue" evidence="9">
    <location>
        <position position="1"/>
    </location>
</feature>
<keyword evidence="10" id="KW-1185">Reference proteome</keyword>
<dbReference type="PANTHER" id="PTHR45949:SF2">
    <property type="entry name" value="SORTING NEXIN-4"/>
    <property type="match status" value="1"/>
</dbReference>
<dbReference type="SMART" id="SM00312">
    <property type="entry name" value="PX"/>
    <property type="match status" value="1"/>
</dbReference>